<dbReference type="EMBL" id="CP128399">
    <property type="protein sequence ID" value="WJW67793.1"/>
    <property type="molecule type" value="Genomic_DNA"/>
</dbReference>
<dbReference type="AlphaFoldDB" id="A0A8T7M001"/>
<dbReference type="InterPro" id="IPR051010">
    <property type="entry name" value="BCAA_transport"/>
</dbReference>
<proteinExistence type="inferred from homology"/>
<evidence type="ECO:0000259" key="4">
    <source>
        <dbReference type="Pfam" id="PF13458"/>
    </source>
</evidence>
<accession>A0A8T7M001</accession>
<dbReference type="Pfam" id="PF13458">
    <property type="entry name" value="Peripla_BP_6"/>
    <property type="match status" value="1"/>
</dbReference>
<reference evidence="6" key="2">
    <citation type="journal article" date="2024" name="Nature">
        <title>Anoxygenic phototroph of the Chloroflexota uses a type I reaction centre.</title>
        <authorList>
            <person name="Tsuji J.M."/>
            <person name="Shaw N.A."/>
            <person name="Nagashima S."/>
            <person name="Venkiteswaran J.J."/>
            <person name="Schiff S.L."/>
            <person name="Watanabe T."/>
            <person name="Fukui M."/>
            <person name="Hanada S."/>
            <person name="Tank M."/>
            <person name="Neufeld J.D."/>
        </authorList>
    </citation>
    <scope>NUCLEOTIDE SEQUENCE</scope>
    <source>
        <strain evidence="6">L227-S17</strain>
    </source>
</reference>
<comment type="similarity">
    <text evidence="1">Belongs to the leucine-binding protein family.</text>
</comment>
<evidence type="ECO:0000313" key="5">
    <source>
        <dbReference type="EMBL" id="NWJ45932.1"/>
    </source>
</evidence>
<dbReference type="EMBL" id="JACATZ010000001">
    <property type="protein sequence ID" value="NWJ45932.1"/>
    <property type="molecule type" value="Genomic_DNA"/>
</dbReference>
<evidence type="ECO:0000256" key="1">
    <source>
        <dbReference type="ARBA" id="ARBA00010062"/>
    </source>
</evidence>
<sequence>MKQLRALLALLIVMLVAGCSEEVTATAIPDIQPSPVVGNGTGDIKIGLVGPLTGANAAYAAAMRRGVLLALDELKQNGWLNGRKISLIERNDQSSPDMAKVVLADLVDKERVVAIIGTVSDEVGLAEAPLANHWQVPWLVPVVTSQRITQNDSSYIFRLAVPDVVQFEEIQSFFQKRGYSRYALITDSSKAGQEGRKTWQTFLKSKNISPVFDEPFYTDDKSESQKEYAARVKAAAPEAIFFWGSAPACGQLRALLAEQDFVIPIAGSDNLSLLSFGKGLPVIAENIFLPQTFIENPNPRYTDFINRYKRFFNTDTIDFPGGVAQSYDATRLLIEALRKPGSADNREILRIALEESSLNDGIIKSYFKPWKSGSMHEALNRQDVLMVAWRNGRLVYAE</sequence>
<evidence type="ECO:0000256" key="3">
    <source>
        <dbReference type="SAM" id="SignalP"/>
    </source>
</evidence>
<feature type="signal peptide" evidence="3">
    <location>
        <begin position="1"/>
        <end position="25"/>
    </location>
</feature>
<evidence type="ECO:0000313" key="7">
    <source>
        <dbReference type="Proteomes" id="UP000521676"/>
    </source>
</evidence>
<dbReference type="Proteomes" id="UP000521676">
    <property type="component" value="Unassembled WGS sequence"/>
</dbReference>
<evidence type="ECO:0000313" key="8">
    <source>
        <dbReference type="Proteomes" id="UP001431572"/>
    </source>
</evidence>
<evidence type="ECO:0000256" key="2">
    <source>
        <dbReference type="ARBA" id="ARBA00022729"/>
    </source>
</evidence>
<dbReference type="Gene3D" id="3.40.50.2300">
    <property type="match status" value="2"/>
</dbReference>
<dbReference type="PROSITE" id="PS51257">
    <property type="entry name" value="PROKAR_LIPOPROTEIN"/>
    <property type="match status" value="1"/>
</dbReference>
<dbReference type="PANTHER" id="PTHR30483:SF6">
    <property type="entry name" value="PERIPLASMIC BINDING PROTEIN OF ABC TRANSPORTER FOR NATURAL AMINO ACIDS"/>
    <property type="match status" value="1"/>
</dbReference>
<dbReference type="Proteomes" id="UP001431572">
    <property type="component" value="Chromosome 1"/>
</dbReference>
<feature type="domain" description="Leucine-binding protein" evidence="4">
    <location>
        <begin position="44"/>
        <end position="364"/>
    </location>
</feature>
<name>A0A8T7M001_9CHLR</name>
<keyword evidence="2 3" id="KW-0732">Signal</keyword>
<gene>
    <name evidence="5" type="ORF">HXX08_08640</name>
    <name evidence="6" type="ORF">OZ401_001072</name>
</gene>
<organism evidence="5 7">
    <name type="scientific">Candidatus Chlorohelix allophototropha</name>
    <dbReference type="NCBI Taxonomy" id="3003348"/>
    <lineage>
        <taxon>Bacteria</taxon>
        <taxon>Bacillati</taxon>
        <taxon>Chloroflexota</taxon>
        <taxon>Chloroflexia</taxon>
        <taxon>Candidatus Chloroheliales</taxon>
        <taxon>Candidatus Chloroheliaceae</taxon>
        <taxon>Candidatus Chlorohelix</taxon>
    </lineage>
</organism>
<dbReference type="RefSeq" id="WP_341469683.1">
    <property type="nucleotide sequence ID" value="NZ_CP128399.1"/>
</dbReference>
<dbReference type="InterPro" id="IPR028082">
    <property type="entry name" value="Peripla_BP_I"/>
</dbReference>
<dbReference type="PANTHER" id="PTHR30483">
    <property type="entry name" value="LEUCINE-SPECIFIC-BINDING PROTEIN"/>
    <property type="match status" value="1"/>
</dbReference>
<dbReference type="SUPFAM" id="SSF53822">
    <property type="entry name" value="Periplasmic binding protein-like I"/>
    <property type="match status" value="1"/>
</dbReference>
<keyword evidence="8" id="KW-1185">Reference proteome</keyword>
<protein>
    <submittedName>
        <fullName evidence="5">ABC transporter substrate-binding protein</fullName>
    </submittedName>
</protein>
<feature type="chain" id="PRO_5035744269" evidence="3">
    <location>
        <begin position="26"/>
        <end position="398"/>
    </location>
</feature>
<reference evidence="5 7" key="1">
    <citation type="submission" date="2020-06" db="EMBL/GenBank/DDBJ databases">
        <title>Anoxygenic phototrophic Chloroflexota member uses a Type I reaction center.</title>
        <authorList>
            <person name="Tsuji J.M."/>
            <person name="Shaw N.A."/>
            <person name="Nagashima S."/>
            <person name="Venkiteswaran J."/>
            <person name="Schiff S.L."/>
            <person name="Hanada S."/>
            <person name="Tank M."/>
            <person name="Neufeld J.D."/>
        </authorList>
    </citation>
    <scope>NUCLEOTIDE SEQUENCE [LARGE SCALE GENOMIC DNA]</scope>
    <source>
        <strain evidence="5">L227-S17</strain>
    </source>
</reference>
<dbReference type="InterPro" id="IPR028081">
    <property type="entry name" value="Leu-bd"/>
</dbReference>
<evidence type="ECO:0000313" key="6">
    <source>
        <dbReference type="EMBL" id="WJW67793.1"/>
    </source>
</evidence>